<evidence type="ECO:0000313" key="3">
    <source>
        <dbReference type="Proteomes" id="UP001174909"/>
    </source>
</evidence>
<evidence type="ECO:0000313" key="2">
    <source>
        <dbReference type="EMBL" id="CAI8039432.1"/>
    </source>
</evidence>
<keyword evidence="3" id="KW-1185">Reference proteome</keyword>
<dbReference type="EMBL" id="CASHTH010003040">
    <property type="protein sequence ID" value="CAI8039432.1"/>
    <property type="molecule type" value="Genomic_DNA"/>
</dbReference>
<feature type="compositionally biased region" description="Low complexity" evidence="1">
    <location>
        <begin position="35"/>
        <end position="51"/>
    </location>
</feature>
<comment type="caution">
    <text evidence="2">The sequence shown here is derived from an EMBL/GenBank/DDBJ whole genome shotgun (WGS) entry which is preliminary data.</text>
</comment>
<proteinExistence type="predicted"/>
<feature type="region of interest" description="Disordered" evidence="1">
    <location>
        <begin position="1"/>
        <end position="57"/>
    </location>
</feature>
<reference evidence="2" key="1">
    <citation type="submission" date="2023-03" db="EMBL/GenBank/DDBJ databases">
        <authorList>
            <person name="Steffen K."/>
            <person name="Cardenas P."/>
        </authorList>
    </citation>
    <scope>NUCLEOTIDE SEQUENCE</scope>
</reference>
<dbReference type="Proteomes" id="UP001174909">
    <property type="component" value="Unassembled WGS sequence"/>
</dbReference>
<evidence type="ECO:0000256" key="1">
    <source>
        <dbReference type="SAM" id="MobiDB-lite"/>
    </source>
</evidence>
<organism evidence="2 3">
    <name type="scientific">Geodia barretti</name>
    <name type="common">Barrett's horny sponge</name>
    <dbReference type="NCBI Taxonomy" id="519541"/>
    <lineage>
        <taxon>Eukaryota</taxon>
        <taxon>Metazoa</taxon>
        <taxon>Porifera</taxon>
        <taxon>Demospongiae</taxon>
        <taxon>Heteroscleromorpha</taxon>
        <taxon>Tetractinellida</taxon>
        <taxon>Astrophorina</taxon>
        <taxon>Geodiidae</taxon>
        <taxon>Geodia</taxon>
    </lineage>
</organism>
<dbReference type="AlphaFoldDB" id="A0AA35X6D9"/>
<sequence length="57" mass="6051">MLTAELQKYTDKEKPLESSPNADDASQPPPTSGHSSESSQDPTSSSSQSLSDHMTVT</sequence>
<name>A0AA35X6D9_GEOBA</name>
<protein>
    <submittedName>
        <fullName evidence="2">Uncharacterized protein</fullName>
    </submittedName>
</protein>
<accession>A0AA35X6D9</accession>
<gene>
    <name evidence="2" type="ORF">GBAR_LOCUS21935</name>
</gene>